<dbReference type="GO" id="GO:0046688">
    <property type="term" value="P:response to copper ion"/>
    <property type="evidence" value="ECO:0007669"/>
    <property type="project" value="InterPro"/>
</dbReference>
<accession>A0A2U3Q6A1</accession>
<sequence>MRVFVRIAILLSAIWCLADPNAACAHAIIVSSSPAAGATVSGDAVAISLHFNSRIDRARSKLTLLAPNGAAQALTPAADAPADELKAEAARLSSGAWHLRWQVLSVDGHITRGDIPFIVH</sequence>
<evidence type="ECO:0000256" key="5">
    <source>
        <dbReference type="SAM" id="SignalP"/>
    </source>
</evidence>
<dbReference type="GO" id="GO:0042597">
    <property type="term" value="C:periplasmic space"/>
    <property type="evidence" value="ECO:0007669"/>
    <property type="project" value="InterPro"/>
</dbReference>
<evidence type="ECO:0000256" key="3">
    <source>
        <dbReference type="ARBA" id="ARBA00022729"/>
    </source>
</evidence>
<keyword evidence="3 5" id="KW-0732">Signal</keyword>
<comment type="subcellular location">
    <subcellularLocation>
        <location evidence="1">Cell envelope</location>
    </subcellularLocation>
</comment>
<evidence type="ECO:0000313" key="7">
    <source>
        <dbReference type="EMBL" id="SPP96927.1"/>
    </source>
</evidence>
<dbReference type="InterPro" id="IPR032694">
    <property type="entry name" value="CopC/D"/>
</dbReference>
<accession>A0A4Q0QPR4</accession>
<proteinExistence type="predicted"/>
<dbReference type="GO" id="GO:0006825">
    <property type="term" value="P:copper ion transport"/>
    <property type="evidence" value="ECO:0007669"/>
    <property type="project" value="InterPro"/>
</dbReference>
<dbReference type="OrthoDB" id="9796814at2"/>
<dbReference type="Gene3D" id="2.60.40.1220">
    <property type="match status" value="1"/>
</dbReference>
<dbReference type="GO" id="GO:0005507">
    <property type="term" value="F:copper ion binding"/>
    <property type="evidence" value="ECO:0007669"/>
    <property type="project" value="InterPro"/>
</dbReference>
<feature type="chain" id="PRO_5041163525" description="CopC domain-containing protein" evidence="5">
    <location>
        <begin position="19"/>
        <end position="120"/>
    </location>
</feature>
<dbReference type="EMBL" id="LS398110">
    <property type="protein sequence ID" value="SPP96927.1"/>
    <property type="molecule type" value="Genomic_DNA"/>
</dbReference>
<evidence type="ECO:0000259" key="6">
    <source>
        <dbReference type="Pfam" id="PF04234"/>
    </source>
</evidence>
<evidence type="ECO:0000313" key="8">
    <source>
        <dbReference type="Proteomes" id="UP000246085"/>
    </source>
</evidence>
<dbReference type="RefSeq" id="WP_122404447.1">
    <property type="nucleotide sequence ID" value="NZ_LS398110.1"/>
</dbReference>
<evidence type="ECO:0000256" key="1">
    <source>
        <dbReference type="ARBA" id="ARBA00004196"/>
    </source>
</evidence>
<evidence type="ECO:0000256" key="4">
    <source>
        <dbReference type="ARBA" id="ARBA00023008"/>
    </source>
</evidence>
<keyword evidence="2" id="KW-0479">Metal-binding</keyword>
<dbReference type="InterPro" id="IPR014756">
    <property type="entry name" value="Ig_E-set"/>
</dbReference>
<dbReference type="Pfam" id="PF04234">
    <property type="entry name" value="CopC"/>
    <property type="match status" value="1"/>
</dbReference>
<feature type="signal peptide" evidence="5">
    <location>
        <begin position="1"/>
        <end position="18"/>
    </location>
</feature>
<name>A0A2U3Q6A1_9BRAD</name>
<evidence type="ECO:0000256" key="2">
    <source>
        <dbReference type="ARBA" id="ARBA00022723"/>
    </source>
</evidence>
<dbReference type="Proteomes" id="UP000246085">
    <property type="component" value="Chromosome BRAD3257"/>
</dbReference>
<keyword evidence="4" id="KW-0186">Copper</keyword>
<feature type="domain" description="CopC" evidence="6">
    <location>
        <begin position="26"/>
        <end position="119"/>
    </location>
</feature>
<dbReference type="PANTHER" id="PTHR34820">
    <property type="entry name" value="INNER MEMBRANE PROTEIN YEBZ"/>
    <property type="match status" value="1"/>
</dbReference>
<dbReference type="KEGG" id="bvz:BRAD3257_6002"/>
<reference evidence="7 8" key="1">
    <citation type="submission" date="2018-03" db="EMBL/GenBank/DDBJ databases">
        <authorList>
            <person name="Gully D."/>
        </authorList>
    </citation>
    <scope>NUCLEOTIDE SEQUENCE [LARGE SCALE GENOMIC DNA]</scope>
    <source>
        <strain evidence="7">ORS3257</strain>
    </source>
</reference>
<organism evidence="7 8">
    <name type="scientific">Bradyrhizobium vignae</name>
    <dbReference type="NCBI Taxonomy" id="1549949"/>
    <lineage>
        <taxon>Bacteria</taxon>
        <taxon>Pseudomonadati</taxon>
        <taxon>Pseudomonadota</taxon>
        <taxon>Alphaproteobacteria</taxon>
        <taxon>Hyphomicrobiales</taxon>
        <taxon>Nitrobacteraceae</taxon>
        <taxon>Bradyrhizobium</taxon>
    </lineage>
</organism>
<dbReference type="GO" id="GO:0005886">
    <property type="term" value="C:plasma membrane"/>
    <property type="evidence" value="ECO:0007669"/>
    <property type="project" value="TreeGrafter"/>
</dbReference>
<dbReference type="InterPro" id="IPR014755">
    <property type="entry name" value="Cu-Rt/internalin_Ig-like"/>
</dbReference>
<dbReference type="AlphaFoldDB" id="A0A2U3Q6A1"/>
<protein>
    <recommendedName>
        <fullName evidence="6">CopC domain-containing protein</fullName>
    </recommendedName>
</protein>
<dbReference type="InterPro" id="IPR007348">
    <property type="entry name" value="CopC_dom"/>
</dbReference>
<gene>
    <name evidence="7" type="ORF">BRAD3257_6002</name>
</gene>
<dbReference type="PANTHER" id="PTHR34820:SF4">
    <property type="entry name" value="INNER MEMBRANE PROTEIN YEBZ"/>
    <property type="match status" value="1"/>
</dbReference>
<dbReference type="GO" id="GO:0030313">
    <property type="term" value="C:cell envelope"/>
    <property type="evidence" value="ECO:0007669"/>
    <property type="project" value="UniProtKB-SubCell"/>
</dbReference>
<dbReference type="SUPFAM" id="SSF81296">
    <property type="entry name" value="E set domains"/>
    <property type="match status" value="1"/>
</dbReference>